<name>A0A1G9ZTX0_9BACI</name>
<dbReference type="Pfam" id="PF08868">
    <property type="entry name" value="YugN"/>
    <property type="match status" value="1"/>
</dbReference>
<dbReference type="Proteomes" id="UP000198778">
    <property type="component" value="Unassembled WGS sequence"/>
</dbReference>
<dbReference type="InterPro" id="IPR014967">
    <property type="entry name" value="Uncharacterised_YugN-like"/>
</dbReference>
<dbReference type="Gene3D" id="3.30.310.100">
    <property type="entry name" value="YugN-like"/>
    <property type="match status" value="1"/>
</dbReference>
<keyword evidence="2" id="KW-1185">Reference proteome</keyword>
<gene>
    <name evidence="1" type="ORF">SAMN04488053_101226</name>
</gene>
<dbReference type="STRING" id="745820.SAMN04488053_101226"/>
<dbReference type="EMBL" id="FNIL01000001">
    <property type="protein sequence ID" value="SDN24361.1"/>
    <property type="molecule type" value="Genomic_DNA"/>
</dbReference>
<reference evidence="2" key="1">
    <citation type="submission" date="2016-10" db="EMBL/GenBank/DDBJ databases">
        <authorList>
            <person name="Varghese N."/>
            <person name="Submissions S."/>
        </authorList>
    </citation>
    <scope>NUCLEOTIDE SEQUENCE [LARGE SCALE GENOMIC DNA]</scope>
    <source>
        <strain evidence="2">CGMCC 1.10369</strain>
    </source>
</reference>
<organism evidence="1 2">
    <name type="scientific">Alkalicoccus daliensis</name>
    <dbReference type="NCBI Taxonomy" id="745820"/>
    <lineage>
        <taxon>Bacteria</taxon>
        <taxon>Bacillati</taxon>
        <taxon>Bacillota</taxon>
        <taxon>Bacilli</taxon>
        <taxon>Bacillales</taxon>
        <taxon>Bacillaceae</taxon>
        <taxon>Alkalicoccus</taxon>
    </lineage>
</organism>
<dbReference type="OrthoDB" id="2679642at2"/>
<dbReference type="InterPro" id="IPR036491">
    <property type="entry name" value="YugN-like_sf"/>
</dbReference>
<dbReference type="SUPFAM" id="SSF160755">
    <property type="entry name" value="YugN-like"/>
    <property type="match status" value="1"/>
</dbReference>
<proteinExistence type="predicted"/>
<accession>A0A1G9ZTX0</accession>
<dbReference type="AlphaFoldDB" id="A0A1G9ZTX0"/>
<protein>
    <submittedName>
        <fullName evidence="1">YugN-like family protein</fullName>
    </submittedName>
</protein>
<dbReference type="RefSeq" id="WP_090839739.1">
    <property type="nucleotide sequence ID" value="NZ_FNIL01000001.1"/>
</dbReference>
<evidence type="ECO:0000313" key="1">
    <source>
        <dbReference type="EMBL" id="SDN24361.1"/>
    </source>
</evidence>
<sequence>MKLDQSEFNGKIINFGDLDETMKNAGFDIQWDYERVTYDFKIVDNVKEDVYYLRVPGHVHEGEIPKESAKVRMMEPYLGKHYYPHGVEYDEVFPERIIEKCIKKLDLIRNQVKEDSV</sequence>
<evidence type="ECO:0000313" key="2">
    <source>
        <dbReference type="Proteomes" id="UP000198778"/>
    </source>
</evidence>